<dbReference type="Gene3D" id="3.40.50.300">
    <property type="entry name" value="P-loop containing nucleotide triphosphate hydrolases"/>
    <property type="match status" value="1"/>
</dbReference>
<keyword evidence="9" id="KW-1185">Reference proteome</keyword>
<dbReference type="Pfam" id="PF01590">
    <property type="entry name" value="GAF"/>
    <property type="match status" value="1"/>
</dbReference>
<evidence type="ECO:0000256" key="4">
    <source>
        <dbReference type="ARBA" id="ARBA00023125"/>
    </source>
</evidence>
<dbReference type="PROSITE" id="PS00676">
    <property type="entry name" value="SIGMA54_INTERACT_2"/>
    <property type="match status" value="1"/>
</dbReference>
<dbReference type="InterPro" id="IPR003018">
    <property type="entry name" value="GAF"/>
</dbReference>
<evidence type="ECO:0000256" key="3">
    <source>
        <dbReference type="ARBA" id="ARBA00023015"/>
    </source>
</evidence>
<evidence type="ECO:0000313" key="8">
    <source>
        <dbReference type="EMBL" id="NOL49005.1"/>
    </source>
</evidence>
<dbReference type="GO" id="GO:0043565">
    <property type="term" value="F:sequence-specific DNA binding"/>
    <property type="evidence" value="ECO:0007669"/>
    <property type="project" value="InterPro"/>
</dbReference>
<protein>
    <submittedName>
        <fullName evidence="8">Nitric oxide reductase transcriptional regulator NorR</fullName>
    </submittedName>
</protein>
<dbReference type="CDD" id="cd00009">
    <property type="entry name" value="AAA"/>
    <property type="match status" value="1"/>
</dbReference>
<keyword evidence="4" id="KW-0238">DNA-binding</keyword>
<dbReference type="InterPro" id="IPR009057">
    <property type="entry name" value="Homeodomain-like_sf"/>
</dbReference>
<dbReference type="Pfam" id="PF02954">
    <property type="entry name" value="HTH_8"/>
    <property type="match status" value="1"/>
</dbReference>
<dbReference type="InterPro" id="IPR058031">
    <property type="entry name" value="AAA_lid_NorR"/>
</dbReference>
<dbReference type="Pfam" id="PF00158">
    <property type="entry name" value="Sigma54_activat"/>
    <property type="match status" value="1"/>
</dbReference>
<organism evidence="8 9">
    <name type="scientific">Pelistega europaea</name>
    <dbReference type="NCBI Taxonomy" id="106147"/>
    <lineage>
        <taxon>Bacteria</taxon>
        <taxon>Pseudomonadati</taxon>
        <taxon>Pseudomonadota</taxon>
        <taxon>Betaproteobacteria</taxon>
        <taxon>Burkholderiales</taxon>
        <taxon>Alcaligenaceae</taxon>
        <taxon>Pelistega</taxon>
    </lineage>
</organism>
<dbReference type="PROSITE" id="PS00688">
    <property type="entry name" value="SIGMA54_INTERACT_3"/>
    <property type="match status" value="1"/>
</dbReference>
<proteinExistence type="predicted"/>
<dbReference type="Gene3D" id="1.10.8.60">
    <property type="match status" value="1"/>
</dbReference>
<evidence type="ECO:0000256" key="6">
    <source>
        <dbReference type="SAM" id="MobiDB-lite"/>
    </source>
</evidence>
<evidence type="ECO:0000313" key="9">
    <source>
        <dbReference type="Proteomes" id="UP000541421"/>
    </source>
</evidence>
<feature type="region of interest" description="Disordered" evidence="6">
    <location>
        <begin position="444"/>
        <end position="466"/>
    </location>
</feature>
<dbReference type="InterPro" id="IPR002197">
    <property type="entry name" value="HTH_Fis"/>
</dbReference>
<dbReference type="PANTHER" id="PTHR32071:SF35">
    <property type="entry name" value="ANAEROBIC NITRIC OXIDE REDUCTASE TRANSCRIPTION REGULATOR NORR"/>
    <property type="match status" value="1"/>
</dbReference>
<dbReference type="SUPFAM" id="SSF52540">
    <property type="entry name" value="P-loop containing nucleoside triphosphate hydrolases"/>
    <property type="match status" value="1"/>
</dbReference>
<dbReference type="PROSITE" id="PS50045">
    <property type="entry name" value="SIGMA54_INTERACT_4"/>
    <property type="match status" value="1"/>
</dbReference>
<keyword evidence="5" id="KW-0804">Transcription</keyword>
<dbReference type="InterPro" id="IPR029016">
    <property type="entry name" value="GAF-like_dom_sf"/>
</dbReference>
<dbReference type="InterPro" id="IPR025944">
    <property type="entry name" value="Sigma_54_int_dom_CS"/>
</dbReference>
<dbReference type="EMBL" id="JABGBO010000002">
    <property type="protein sequence ID" value="NOL49005.1"/>
    <property type="molecule type" value="Genomic_DNA"/>
</dbReference>
<feature type="domain" description="Sigma-54 factor interaction" evidence="7">
    <location>
        <begin position="183"/>
        <end position="412"/>
    </location>
</feature>
<reference evidence="8 9" key="1">
    <citation type="submission" date="2020-05" db="EMBL/GenBank/DDBJ databases">
        <authorList>
            <person name="Niu N."/>
        </authorList>
    </citation>
    <scope>NUCLEOTIDE SEQUENCE [LARGE SCALE GENOMIC DNA]</scope>
    <source>
        <strain evidence="8 9">LMG10982</strain>
    </source>
</reference>
<dbReference type="RefSeq" id="WP_171587988.1">
    <property type="nucleotide sequence ID" value="NZ_JABGBO010000002.1"/>
</dbReference>
<evidence type="ECO:0000259" key="7">
    <source>
        <dbReference type="PROSITE" id="PS50045"/>
    </source>
</evidence>
<dbReference type="Gene3D" id="3.30.450.40">
    <property type="match status" value="1"/>
</dbReference>
<dbReference type="PROSITE" id="PS00675">
    <property type="entry name" value="SIGMA54_INTERACT_1"/>
    <property type="match status" value="1"/>
</dbReference>
<dbReference type="InterPro" id="IPR027417">
    <property type="entry name" value="P-loop_NTPase"/>
</dbReference>
<dbReference type="NCBIfam" id="NF003451">
    <property type="entry name" value="PRK05022.1"/>
    <property type="match status" value="1"/>
</dbReference>
<dbReference type="SUPFAM" id="SSF46689">
    <property type="entry name" value="Homeodomain-like"/>
    <property type="match status" value="1"/>
</dbReference>
<dbReference type="InterPro" id="IPR003593">
    <property type="entry name" value="AAA+_ATPase"/>
</dbReference>
<dbReference type="SUPFAM" id="SSF55781">
    <property type="entry name" value="GAF domain-like"/>
    <property type="match status" value="1"/>
</dbReference>
<dbReference type="Pfam" id="PF25601">
    <property type="entry name" value="AAA_lid_14"/>
    <property type="match status" value="1"/>
</dbReference>
<keyword evidence="1" id="KW-0547">Nucleotide-binding</keyword>
<evidence type="ECO:0000256" key="2">
    <source>
        <dbReference type="ARBA" id="ARBA00022840"/>
    </source>
</evidence>
<comment type="caution">
    <text evidence="8">The sequence shown here is derived from an EMBL/GenBank/DDBJ whole genome shotgun (WGS) entry which is preliminary data.</text>
</comment>
<accession>A0A7Y4P5R8</accession>
<dbReference type="SMART" id="SM00382">
    <property type="entry name" value="AAA"/>
    <property type="match status" value="1"/>
</dbReference>
<evidence type="ECO:0000256" key="1">
    <source>
        <dbReference type="ARBA" id="ARBA00022741"/>
    </source>
</evidence>
<dbReference type="SMART" id="SM00065">
    <property type="entry name" value="GAF"/>
    <property type="match status" value="1"/>
</dbReference>
<dbReference type="PANTHER" id="PTHR32071">
    <property type="entry name" value="TRANSCRIPTIONAL REGULATORY PROTEIN"/>
    <property type="match status" value="1"/>
</dbReference>
<keyword evidence="2" id="KW-0067">ATP-binding</keyword>
<dbReference type="InterPro" id="IPR025662">
    <property type="entry name" value="Sigma_54_int_dom_ATP-bd_1"/>
</dbReference>
<sequence length="521" mass="58401">MSLQAIIDNLSKELSPSQRLKHLVRYIRQDFQCSAVGLLRLHNETLFMVAAEGLSHDTLGRQFQLADHPRLATIVHSPELVHFDSHSTLPDPYDGLVNTLPDQPLHVHDCLGVPLYVNEQLWGVLTLDAMENTFTPERKQHLQQHLPLFEACIRMAELEHQLDERHHFSTIEMPSNIKNQRKIIGNSPAILKLLDDIRLVAEADVPVLITGETGVGKDLVAHYVHAYSKRHAQPMVIINCAALPETLAESELFGHIKGAFSGATHERAGRFEVADNGTLFLDEIGELSLAVQSKLLRAIQNGEIQRLGSDKTHHVNVRIIAASNRDLQKAAEDDAFRMDLYHRLSVFPIDVPALRERGKDILLLAGHFLEQNRVRLGLRGIRLSPEAGQVLMHYQWPGNVRELEHVISRAALKIIASGVKRQDIVTLEARYLDIHPSHQIEAEAATSMTTTKEKESANISASPAPHSHKLGALKPLMQQFEYELIKTALEHTNYHWTAAAKILEIDASNLHKLAKKLGLKD</sequence>
<dbReference type="AlphaFoldDB" id="A0A7Y4P5R8"/>
<evidence type="ECO:0000256" key="5">
    <source>
        <dbReference type="ARBA" id="ARBA00023163"/>
    </source>
</evidence>
<name>A0A7Y4P5R8_9BURK</name>
<dbReference type="Gene3D" id="1.10.10.60">
    <property type="entry name" value="Homeodomain-like"/>
    <property type="match status" value="1"/>
</dbReference>
<dbReference type="InterPro" id="IPR002078">
    <property type="entry name" value="Sigma_54_int"/>
</dbReference>
<dbReference type="FunFam" id="3.40.50.300:FF:000006">
    <property type="entry name" value="DNA-binding transcriptional regulator NtrC"/>
    <property type="match status" value="1"/>
</dbReference>
<gene>
    <name evidence="8" type="primary">norR</name>
    <name evidence="8" type="ORF">HKX40_02450</name>
</gene>
<dbReference type="GO" id="GO:0006355">
    <property type="term" value="P:regulation of DNA-templated transcription"/>
    <property type="evidence" value="ECO:0007669"/>
    <property type="project" value="InterPro"/>
</dbReference>
<dbReference type="GO" id="GO:0005524">
    <property type="term" value="F:ATP binding"/>
    <property type="evidence" value="ECO:0007669"/>
    <property type="project" value="UniProtKB-KW"/>
</dbReference>
<dbReference type="Proteomes" id="UP000541421">
    <property type="component" value="Unassembled WGS sequence"/>
</dbReference>
<keyword evidence="3" id="KW-0805">Transcription regulation</keyword>
<dbReference type="InterPro" id="IPR025943">
    <property type="entry name" value="Sigma_54_int_dom_ATP-bd_2"/>
</dbReference>